<evidence type="ECO:0000259" key="5">
    <source>
        <dbReference type="Pfam" id="PF07859"/>
    </source>
</evidence>
<dbReference type="OrthoDB" id="2152029at2759"/>
<evidence type="ECO:0000313" key="6">
    <source>
        <dbReference type="EMBL" id="RFU34163.1"/>
    </source>
</evidence>
<dbReference type="PANTHER" id="PTHR48081">
    <property type="entry name" value="AB HYDROLASE SUPERFAMILY PROTEIN C4A8.06C"/>
    <property type="match status" value="1"/>
</dbReference>
<accession>A0A3E2HLP2</accession>
<dbReference type="Proteomes" id="UP000258309">
    <property type="component" value="Unassembled WGS sequence"/>
</dbReference>
<evidence type="ECO:0000256" key="1">
    <source>
        <dbReference type="ARBA" id="ARBA00010515"/>
    </source>
</evidence>
<dbReference type="Pfam" id="PF07859">
    <property type="entry name" value="Abhydrolase_3"/>
    <property type="match status" value="1"/>
</dbReference>
<dbReference type="InterPro" id="IPR029058">
    <property type="entry name" value="AB_hydrolase_fold"/>
</dbReference>
<evidence type="ECO:0000256" key="3">
    <source>
        <dbReference type="PROSITE-ProRule" id="PRU10038"/>
    </source>
</evidence>
<dbReference type="Gene3D" id="3.40.50.1820">
    <property type="entry name" value="alpha/beta hydrolase"/>
    <property type="match status" value="1"/>
</dbReference>
<dbReference type="GO" id="GO:0016787">
    <property type="term" value="F:hydrolase activity"/>
    <property type="evidence" value="ECO:0007669"/>
    <property type="project" value="UniProtKB-KW"/>
</dbReference>
<gene>
    <name evidence="6" type="ORF">B7463_g2160</name>
</gene>
<proteinExistence type="inferred from homology"/>
<keyword evidence="4" id="KW-1133">Transmembrane helix</keyword>
<protein>
    <recommendedName>
        <fullName evidence="5">Alpha/beta hydrolase fold-3 domain-containing protein</fullName>
    </recommendedName>
</protein>
<keyword evidence="2" id="KW-0378">Hydrolase</keyword>
<feature type="active site" evidence="3">
    <location>
        <position position="200"/>
    </location>
</feature>
<evidence type="ECO:0000256" key="2">
    <source>
        <dbReference type="ARBA" id="ARBA00022801"/>
    </source>
</evidence>
<dbReference type="PANTHER" id="PTHR48081:SF8">
    <property type="entry name" value="ALPHA_BETA HYDROLASE FOLD-3 DOMAIN-CONTAINING PROTEIN-RELATED"/>
    <property type="match status" value="1"/>
</dbReference>
<sequence length="329" mass="36478">MSWLHTTFARSVLLLQLVVLLPWIIIYYIPRGNRQHPKYSLHQATAITAIRWFLEYQTRVRLVTPQNVAARSHQSTAIPRSKKPIYQGPLADGMVTPLTINASWYPEPPEPSQDSTSAQQVLLHFHGGGYLTGSSGQMDSGYMARKLIPQLAPIALFPDYRLSCTQLGRFSAALQDAVSAYQFLLDMGYQAANIVLSGDSAGGHLALGLLRYISEHPQLDIPAPGCAFLWSPWIDVANSSIKTHLLARETYATDYLPSAFIVWAAESIAPKRAVDVQSPYITFSGRPFKTATRLWIHAGGLELFSKEIINFARQMAGSEGNTVELYVSE</sequence>
<evidence type="ECO:0000256" key="4">
    <source>
        <dbReference type="SAM" id="Phobius"/>
    </source>
</evidence>
<dbReference type="SUPFAM" id="SSF53474">
    <property type="entry name" value="alpha/beta-Hydrolases"/>
    <property type="match status" value="1"/>
</dbReference>
<dbReference type="STRING" id="5539.A0A3E2HLP2"/>
<feature type="non-terminal residue" evidence="6">
    <location>
        <position position="1"/>
    </location>
</feature>
<dbReference type="EMBL" id="NCSJ02000024">
    <property type="protein sequence ID" value="RFU34163.1"/>
    <property type="molecule type" value="Genomic_DNA"/>
</dbReference>
<reference evidence="6 7" key="1">
    <citation type="submission" date="2018-05" db="EMBL/GenBank/DDBJ databases">
        <title>Draft genome sequence of Scytalidium lignicola DSM 105466, a ubiquitous saprotrophic fungus.</title>
        <authorList>
            <person name="Buettner E."/>
            <person name="Gebauer A.M."/>
            <person name="Hofrichter M."/>
            <person name="Liers C."/>
            <person name="Kellner H."/>
        </authorList>
    </citation>
    <scope>NUCLEOTIDE SEQUENCE [LARGE SCALE GENOMIC DNA]</scope>
    <source>
        <strain evidence="6 7">DSM 105466</strain>
    </source>
</reference>
<dbReference type="InterPro" id="IPR013094">
    <property type="entry name" value="AB_hydrolase_3"/>
</dbReference>
<organism evidence="6 7">
    <name type="scientific">Scytalidium lignicola</name>
    <name type="common">Hyphomycete</name>
    <dbReference type="NCBI Taxonomy" id="5539"/>
    <lineage>
        <taxon>Eukaryota</taxon>
        <taxon>Fungi</taxon>
        <taxon>Dikarya</taxon>
        <taxon>Ascomycota</taxon>
        <taxon>Pezizomycotina</taxon>
        <taxon>Leotiomycetes</taxon>
        <taxon>Leotiomycetes incertae sedis</taxon>
        <taxon>Scytalidium</taxon>
    </lineage>
</organism>
<keyword evidence="4" id="KW-0812">Transmembrane</keyword>
<keyword evidence="4" id="KW-0472">Membrane</keyword>
<keyword evidence="7" id="KW-1185">Reference proteome</keyword>
<feature type="transmembrane region" description="Helical" evidence="4">
    <location>
        <begin position="12"/>
        <end position="29"/>
    </location>
</feature>
<dbReference type="PROSITE" id="PS01174">
    <property type="entry name" value="LIPASE_GDXG_SER"/>
    <property type="match status" value="1"/>
</dbReference>
<name>A0A3E2HLP2_SCYLI</name>
<dbReference type="OMA" id="VEYHEFP"/>
<dbReference type="AlphaFoldDB" id="A0A3E2HLP2"/>
<dbReference type="InterPro" id="IPR050300">
    <property type="entry name" value="GDXG_lipolytic_enzyme"/>
</dbReference>
<dbReference type="InterPro" id="IPR033140">
    <property type="entry name" value="Lipase_GDXG_put_SER_AS"/>
</dbReference>
<comment type="caution">
    <text evidence="6">The sequence shown here is derived from an EMBL/GenBank/DDBJ whole genome shotgun (WGS) entry which is preliminary data.</text>
</comment>
<evidence type="ECO:0000313" key="7">
    <source>
        <dbReference type="Proteomes" id="UP000258309"/>
    </source>
</evidence>
<comment type="similarity">
    <text evidence="1">Belongs to the 'GDXG' lipolytic enzyme family.</text>
</comment>
<feature type="non-terminal residue" evidence="6">
    <location>
        <position position="329"/>
    </location>
</feature>
<feature type="domain" description="Alpha/beta hydrolase fold-3" evidence="5">
    <location>
        <begin position="122"/>
        <end position="327"/>
    </location>
</feature>